<accession>A0ABY5FU23</accession>
<sequence length="907" mass="93906">MLRSRSFVRRLATATAVSLLAGASVIAGVTVANAAPGAPSITAPTDGFETVATTFTVSGDLAESIEQVVTVEARINGAYSAGCSVLVAYFDTTYSCDITVAGPGRYELTATSYDAADVDQIPSPVSNAVTVTVGGTAPALLGYSESGTEWSTVSPGLSGTGPAFGTVEVEILAGEGSATYCVAEVSASGDWSCSSTVNPFWTWGDVEFRAYGYDVTGGSTADDQIVGELVPPPPTSGITLGPARVTLTAQGAADTFFQTRVYRAVLNGEGSSFTLREECMADGDPPVVDCAVSALPAGIWNFYTVQDFEERYFSTLDEYVRIPATPTSFAATVLADQQVRFSGQGQPGFRAIVRDADGDGVCSATVSPSGAWQCVVPRPIGTESYRALQQSVGFDTADFFVSSDRSLDGFSAYTAARTVTVTAPAPPVAPAVEPTPLPWVLEGYDGGPLTPGQQLTLTASGLPAGTEVVVEIRSTPQVLGSTLVGDTGSFALDVVVPTDLEPGEHTLVAIATPPDGVASPVAIPVSVVAAPAIDPAKETAPSSAPEKTEAAAAAGESGSSDGVDRSDPAAPSAISDSIPTIDRIVRTPLFAITAGGLALAILLLVAFPAELLNSTLASNTRRLGRWYAAIEDRVERATEWFAAVTRTRALAAAVLVVLTALIFGFVDPDYGFDPVSLRMTVSLAIGLFIITYVSAWISGAIIRRVWSIPTRVSLQPAALLFAVIGVVVARLLEFSPGFLIGLVIGLDLLTRVGAQYRVRATLTSVGVTVGLALLGWVGYSILAAVASGEPTVLDLLVSDALVATAAEGLTASLASLLPLGFLQGHEIFRRSKGLWAATFVVVATLFALVVLPTASSTEGEVADVGFWMLVMVIFAVATLTLWAVLQFTGRGDDEHDALVDEPVAAGR</sequence>
<name>A0ABY5FU23_9MICO</name>
<feature type="signal peptide" evidence="3">
    <location>
        <begin position="1"/>
        <end position="34"/>
    </location>
</feature>
<evidence type="ECO:0000256" key="3">
    <source>
        <dbReference type="SAM" id="SignalP"/>
    </source>
</evidence>
<feature type="transmembrane region" description="Helical" evidence="2">
    <location>
        <begin position="681"/>
        <end position="702"/>
    </location>
</feature>
<feature type="chain" id="PRO_5047312137" description="Bacterial Ig-like domain-containing protein" evidence="3">
    <location>
        <begin position="35"/>
        <end position="907"/>
    </location>
</feature>
<protein>
    <recommendedName>
        <fullName evidence="6">Bacterial Ig-like domain-containing protein</fullName>
    </recommendedName>
</protein>
<feature type="compositionally biased region" description="Low complexity" evidence="1">
    <location>
        <begin position="540"/>
        <end position="560"/>
    </location>
</feature>
<dbReference type="Proteomes" id="UP001060039">
    <property type="component" value="Chromosome"/>
</dbReference>
<evidence type="ECO:0000313" key="5">
    <source>
        <dbReference type="Proteomes" id="UP001060039"/>
    </source>
</evidence>
<gene>
    <name evidence="4" type="ORF">NNL39_08930</name>
</gene>
<evidence type="ECO:0008006" key="6">
    <source>
        <dbReference type="Google" id="ProtNLM"/>
    </source>
</evidence>
<feature type="transmembrane region" description="Helical" evidence="2">
    <location>
        <begin position="714"/>
        <end position="732"/>
    </location>
</feature>
<evidence type="ECO:0000256" key="1">
    <source>
        <dbReference type="SAM" id="MobiDB-lite"/>
    </source>
</evidence>
<dbReference type="RefSeq" id="WP_255158942.1">
    <property type="nucleotide sequence ID" value="NZ_CP101497.1"/>
</dbReference>
<keyword evidence="2" id="KW-0812">Transmembrane</keyword>
<reference evidence="4" key="1">
    <citation type="submission" date="2022-07" db="EMBL/GenBank/DDBJ databases">
        <title>Taxonomic analysis of Microcella humidisoli nov. sp., isolated from riverside soil.</title>
        <authorList>
            <person name="Molina K.M."/>
            <person name="Kim S.B."/>
        </authorList>
    </citation>
    <scope>NUCLEOTIDE SEQUENCE</scope>
    <source>
        <strain evidence="4">MMS21-STM10</strain>
    </source>
</reference>
<organism evidence="4 5">
    <name type="scientific">Microcella humidisoli</name>
    <dbReference type="NCBI Taxonomy" id="2963406"/>
    <lineage>
        <taxon>Bacteria</taxon>
        <taxon>Bacillati</taxon>
        <taxon>Actinomycetota</taxon>
        <taxon>Actinomycetes</taxon>
        <taxon>Micrococcales</taxon>
        <taxon>Microbacteriaceae</taxon>
        <taxon>Microcella</taxon>
    </lineage>
</organism>
<feature type="transmembrane region" description="Helical" evidence="2">
    <location>
        <begin position="738"/>
        <end position="754"/>
    </location>
</feature>
<keyword evidence="2" id="KW-0472">Membrane</keyword>
<evidence type="ECO:0000256" key="2">
    <source>
        <dbReference type="SAM" id="Phobius"/>
    </source>
</evidence>
<feature type="transmembrane region" description="Helical" evidence="2">
    <location>
        <begin position="800"/>
        <end position="822"/>
    </location>
</feature>
<feature type="transmembrane region" description="Helical" evidence="2">
    <location>
        <begin position="766"/>
        <end position="788"/>
    </location>
</feature>
<keyword evidence="3" id="KW-0732">Signal</keyword>
<keyword evidence="2" id="KW-1133">Transmembrane helix</keyword>
<feature type="transmembrane region" description="Helical" evidence="2">
    <location>
        <begin position="589"/>
        <end position="612"/>
    </location>
</feature>
<evidence type="ECO:0000313" key="4">
    <source>
        <dbReference type="EMBL" id="UTT61801.1"/>
    </source>
</evidence>
<feature type="transmembrane region" description="Helical" evidence="2">
    <location>
        <begin position="834"/>
        <end position="854"/>
    </location>
</feature>
<feature type="region of interest" description="Disordered" evidence="1">
    <location>
        <begin position="536"/>
        <end position="574"/>
    </location>
</feature>
<feature type="transmembrane region" description="Helical" evidence="2">
    <location>
        <begin position="649"/>
        <end position="666"/>
    </location>
</feature>
<keyword evidence="5" id="KW-1185">Reference proteome</keyword>
<feature type="transmembrane region" description="Helical" evidence="2">
    <location>
        <begin position="866"/>
        <end position="885"/>
    </location>
</feature>
<dbReference type="EMBL" id="CP101497">
    <property type="protein sequence ID" value="UTT61801.1"/>
    <property type="molecule type" value="Genomic_DNA"/>
</dbReference>
<proteinExistence type="predicted"/>